<dbReference type="NCBIfam" id="NF003587">
    <property type="entry name" value="PRK05253.1"/>
    <property type="match status" value="1"/>
</dbReference>
<dbReference type="GO" id="GO:0000103">
    <property type="term" value="P:sulfate assimilation"/>
    <property type="evidence" value="ECO:0007669"/>
    <property type="project" value="UniProtKB-UniRule"/>
</dbReference>
<dbReference type="SUPFAM" id="SSF46689">
    <property type="entry name" value="Homeodomain-like"/>
    <property type="match status" value="1"/>
</dbReference>
<protein>
    <recommendedName>
        <fullName evidence="6">Sulfate adenylyltransferase subunit 2</fullName>
        <ecNumber evidence="6">2.7.7.4</ecNumber>
    </recommendedName>
    <alternativeName>
        <fullName evidence="6">ATP-sulfurylase small subunit</fullName>
    </alternativeName>
    <alternativeName>
        <fullName evidence="6">Sulfate adenylate transferase</fullName>
        <shortName evidence="6">SAT</shortName>
    </alternativeName>
</protein>
<feature type="domain" description="Phosphoadenosine phosphosulphate reductase" evidence="7">
    <location>
        <begin position="333"/>
        <end position="560"/>
    </location>
</feature>
<evidence type="ECO:0000259" key="8">
    <source>
        <dbReference type="Pfam" id="PF13592"/>
    </source>
</evidence>
<dbReference type="InterPro" id="IPR025959">
    <property type="entry name" value="Winged_HTH_dom"/>
</dbReference>
<feature type="domain" description="Winged helix-turn helix" evidence="8">
    <location>
        <begin position="96"/>
        <end position="141"/>
    </location>
</feature>
<dbReference type="Proteomes" id="UP000676246">
    <property type="component" value="Unassembled WGS sequence"/>
</dbReference>
<sequence length="606" mass="67681">MSTHAPDVSALNSRRRRAVQLRVDGLSLSQIQAATGLSVPTIIKAYQAFEQGGWQAIDVAARGRPRGSGRVLDAAQEAALRQAALTQPPETAGLPAGLWDTTALQALARQRWGLSLEPRALSRLLERWGLALHSLADAAPQRGPGADWLREGWPALQREARAQHRKLLWVGALAHHSGAPAGAGILVALTPRGSLRWLPVERLSALDGWRRLFERLAADPDGPWLLALHGPDLRRAPTLTAWLATQPALALQDCPIAPIRRAAAEAPPVTNATTNDPPRAAPAANIPSFDSRARPAVANIPPAQEKPMSLTHLQRLEAESIHIMREVVAEADNPVMLYSIGKDSAVMLHLARKAFYPAPPPFPLLHVDTTWKFRAMYELRDRMAKDSGMDLLVYHNPEAMELGINPFTHGSQIHTDMWKTQGLKQALDKYNFDVAFGGARRDEEKSRAKERIFSFRSAQHRWDPKNQRPELWRLYNGRKHKGESIRCFPISNWTELDIWQYIYLENIPIVPLYYAAERPVVDRDGTLIMVDDERFPLREGEVPMMKSVRFRTLGCYPLSGAVESTASTLTEIIQEMLLTKTSERQGRMIDHDSAASMEKKKQEGYF</sequence>
<dbReference type="PANTHER" id="PTHR43196:SF1">
    <property type="entry name" value="SULFATE ADENYLYLTRANSFERASE SUBUNIT 2"/>
    <property type="match status" value="1"/>
</dbReference>
<dbReference type="GO" id="GO:0004781">
    <property type="term" value="F:sulfate adenylyltransferase (ATP) activity"/>
    <property type="evidence" value="ECO:0007669"/>
    <property type="project" value="UniProtKB-UniRule"/>
</dbReference>
<evidence type="ECO:0000256" key="1">
    <source>
        <dbReference type="ARBA" id="ARBA00008885"/>
    </source>
</evidence>
<dbReference type="AlphaFoldDB" id="A0A940Y2L6"/>
<evidence type="ECO:0000256" key="2">
    <source>
        <dbReference type="ARBA" id="ARBA00022679"/>
    </source>
</evidence>
<evidence type="ECO:0000259" key="7">
    <source>
        <dbReference type="Pfam" id="PF01507"/>
    </source>
</evidence>
<dbReference type="EC" id="2.7.7.4" evidence="6"/>
<dbReference type="NCBIfam" id="TIGR02039">
    <property type="entry name" value="CysD"/>
    <property type="match status" value="1"/>
</dbReference>
<evidence type="ECO:0000256" key="5">
    <source>
        <dbReference type="ARBA" id="ARBA00022840"/>
    </source>
</evidence>
<dbReference type="PANTHER" id="PTHR43196">
    <property type="entry name" value="SULFATE ADENYLYLTRANSFERASE SUBUNIT 2"/>
    <property type="match status" value="1"/>
</dbReference>
<dbReference type="InterPro" id="IPR014729">
    <property type="entry name" value="Rossmann-like_a/b/a_fold"/>
</dbReference>
<evidence type="ECO:0000313" key="9">
    <source>
        <dbReference type="EMBL" id="MBQ0929199.1"/>
    </source>
</evidence>
<dbReference type="InterPro" id="IPR011784">
    <property type="entry name" value="SO4_adenylTrfase_ssu"/>
</dbReference>
<evidence type="ECO:0000256" key="4">
    <source>
        <dbReference type="ARBA" id="ARBA00022741"/>
    </source>
</evidence>
<dbReference type="SUPFAM" id="SSF52402">
    <property type="entry name" value="Adenine nucleotide alpha hydrolases-like"/>
    <property type="match status" value="1"/>
</dbReference>
<comment type="function">
    <text evidence="6">With CysN forms the ATP sulfurylase (ATPS) that catalyzes the adenylation of sulfate producing adenosine 5'-phosphosulfate (APS) and diphosphate, the first enzymatic step in sulfur assimilation pathway. APS synthesis involves the formation of a high-energy phosphoric-sulfuric acid anhydride bond driven by GTP hydrolysis by CysN coupled to ATP hydrolysis by CysD.</text>
</comment>
<dbReference type="Pfam" id="PF13592">
    <property type="entry name" value="HTH_33"/>
    <property type="match status" value="1"/>
</dbReference>
<comment type="caution">
    <text evidence="9">The sequence shown here is derived from an EMBL/GenBank/DDBJ whole genome shotgun (WGS) entry which is preliminary data.</text>
</comment>
<dbReference type="InterPro" id="IPR050128">
    <property type="entry name" value="Sulfate_adenylyltrnsfr_sub2"/>
</dbReference>
<dbReference type="HAMAP" id="MF_00064">
    <property type="entry name" value="Sulf_adenylyltr_sub2"/>
    <property type="match status" value="1"/>
</dbReference>
<evidence type="ECO:0000256" key="3">
    <source>
        <dbReference type="ARBA" id="ARBA00022695"/>
    </source>
</evidence>
<reference evidence="9 10" key="1">
    <citation type="submission" date="2021-04" db="EMBL/GenBank/DDBJ databases">
        <title>The genome sequence of Ideonella sp. 3Y2.</title>
        <authorList>
            <person name="Liu Y."/>
        </authorList>
    </citation>
    <scope>NUCLEOTIDE SEQUENCE [LARGE SCALE GENOMIC DNA]</scope>
    <source>
        <strain evidence="9 10">3Y2</strain>
    </source>
</reference>
<comment type="similarity">
    <text evidence="1 6">Belongs to the PAPS reductase family. CysD subfamily.</text>
</comment>
<dbReference type="GO" id="GO:0070814">
    <property type="term" value="P:hydrogen sulfide biosynthetic process"/>
    <property type="evidence" value="ECO:0007669"/>
    <property type="project" value="UniProtKB-UniRule"/>
</dbReference>
<keyword evidence="5 6" id="KW-0067">ATP-binding</keyword>
<dbReference type="FunFam" id="3.40.50.620:FF:000002">
    <property type="entry name" value="Sulfate adenylyltransferase subunit 2"/>
    <property type="match status" value="1"/>
</dbReference>
<dbReference type="InterPro" id="IPR002500">
    <property type="entry name" value="PAPS_reduct_dom"/>
</dbReference>
<evidence type="ECO:0000256" key="6">
    <source>
        <dbReference type="HAMAP-Rule" id="MF_00064"/>
    </source>
</evidence>
<organism evidence="9 10">
    <name type="scientific">Ideonella alba</name>
    <dbReference type="NCBI Taxonomy" id="2824118"/>
    <lineage>
        <taxon>Bacteria</taxon>
        <taxon>Pseudomonadati</taxon>
        <taxon>Pseudomonadota</taxon>
        <taxon>Betaproteobacteria</taxon>
        <taxon>Burkholderiales</taxon>
        <taxon>Sphaerotilaceae</taxon>
        <taxon>Ideonella</taxon>
    </lineage>
</organism>
<comment type="catalytic activity">
    <reaction evidence="6">
        <text>sulfate + ATP + H(+) = adenosine 5'-phosphosulfate + diphosphate</text>
        <dbReference type="Rhea" id="RHEA:18133"/>
        <dbReference type="ChEBI" id="CHEBI:15378"/>
        <dbReference type="ChEBI" id="CHEBI:16189"/>
        <dbReference type="ChEBI" id="CHEBI:30616"/>
        <dbReference type="ChEBI" id="CHEBI:33019"/>
        <dbReference type="ChEBI" id="CHEBI:58243"/>
        <dbReference type="EC" id="2.7.7.4"/>
    </reaction>
</comment>
<dbReference type="InterPro" id="IPR009057">
    <property type="entry name" value="Homeodomain-like_sf"/>
</dbReference>
<dbReference type="EMBL" id="JAGQDD010000001">
    <property type="protein sequence ID" value="MBQ0929199.1"/>
    <property type="molecule type" value="Genomic_DNA"/>
</dbReference>
<keyword evidence="10" id="KW-1185">Reference proteome</keyword>
<keyword evidence="2 6" id="KW-0808">Transferase</keyword>
<dbReference type="Pfam" id="PF01507">
    <property type="entry name" value="PAPS_reduct"/>
    <property type="match status" value="1"/>
</dbReference>
<proteinExistence type="inferred from homology"/>
<evidence type="ECO:0000313" key="10">
    <source>
        <dbReference type="Proteomes" id="UP000676246"/>
    </source>
</evidence>
<dbReference type="GO" id="GO:0005524">
    <property type="term" value="F:ATP binding"/>
    <property type="evidence" value="ECO:0007669"/>
    <property type="project" value="UniProtKB-KW"/>
</dbReference>
<gene>
    <name evidence="6 9" type="primary">cysD</name>
    <name evidence="9" type="ORF">KAK03_01785</name>
</gene>
<dbReference type="Gene3D" id="3.40.50.620">
    <property type="entry name" value="HUPs"/>
    <property type="match status" value="1"/>
</dbReference>
<keyword evidence="4 6" id="KW-0547">Nucleotide-binding</keyword>
<dbReference type="NCBIfam" id="NF009214">
    <property type="entry name" value="PRK12563.1"/>
    <property type="match status" value="1"/>
</dbReference>
<name>A0A940Y2L6_9BURK</name>
<comment type="pathway">
    <text evidence="6">Sulfur metabolism; hydrogen sulfide biosynthesis; sulfite from sulfate: step 1/3.</text>
</comment>
<comment type="subunit">
    <text evidence="6">Heterodimer composed of CysD, the smaller subunit, and CysN.</text>
</comment>
<accession>A0A940Y2L6</accession>
<keyword evidence="3 6" id="KW-0548">Nucleotidyltransferase</keyword>